<accession>A0A4R8FFA4</accession>
<feature type="transmembrane region" description="Helical" evidence="1">
    <location>
        <begin position="41"/>
        <end position="64"/>
    </location>
</feature>
<name>A0A4R8FFA4_9RHOB</name>
<reference evidence="2 3" key="1">
    <citation type="submission" date="2019-03" db="EMBL/GenBank/DDBJ databases">
        <title>Genomic Encyclopedia of Type Strains, Phase IV (KMG-IV): sequencing the most valuable type-strain genomes for metagenomic binning, comparative biology and taxonomic classification.</title>
        <authorList>
            <person name="Goeker M."/>
        </authorList>
    </citation>
    <scope>NUCLEOTIDE SEQUENCE [LARGE SCALE GENOMIC DNA]</scope>
    <source>
        <strain evidence="2 3">JA181</strain>
    </source>
</reference>
<keyword evidence="1" id="KW-0472">Membrane</keyword>
<evidence type="ECO:0000313" key="2">
    <source>
        <dbReference type="EMBL" id="TDX22225.1"/>
    </source>
</evidence>
<sequence>MKYRLEIDGLRSLAVLPVILFYSDISVFSGSHVGGDVVPVISGYLIAMILLDQIAAGRFSIFVFHLHRARRTLSAPNPAAERPYDFVVFPLLLWLVWSLLHRLGVAGRAASEAAFNRRLASRNLPETQP</sequence>
<feature type="transmembrane region" description="Helical" evidence="1">
    <location>
        <begin position="12"/>
        <end position="29"/>
    </location>
</feature>
<comment type="caution">
    <text evidence="2">The sequence shown here is derived from an EMBL/GenBank/DDBJ whole genome shotgun (WGS) entry which is preliminary data.</text>
</comment>
<organism evidence="2 3">
    <name type="scientific">Rhodovulum visakhapatnamense</name>
    <dbReference type="NCBI Taxonomy" id="364297"/>
    <lineage>
        <taxon>Bacteria</taxon>
        <taxon>Pseudomonadati</taxon>
        <taxon>Pseudomonadota</taxon>
        <taxon>Alphaproteobacteria</taxon>
        <taxon>Rhodobacterales</taxon>
        <taxon>Paracoccaceae</taxon>
        <taxon>Rhodovulum</taxon>
    </lineage>
</organism>
<evidence type="ECO:0000256" key="1">
    <source>
        <dbReference type="SAM" id="Phobius"/>
    </source>
</evidence>
<dbReference type="AlphaFoldDB" id="A0A4R8FFA4"/>
<dbReference type="Proteomes" id="UP000295484">
    <property type="component" value="Unassembled WGS sequence"/>
</dbReference>
<evidence type="ECO:0000313" key="3">
    <source>
        <dbReference type="Proteomes" id="UP000295484"/>
    </source>
</evidence>
<proteinExistence type="predicted"/>
<keyword evidence="1" id="KW-0812">Transmembrane</keyword>
<protein>
    <recommendedName>
        <fullName evidence="4">Acyltransferase-like protein</fullName>
    </recommendedName>
</protein>
<keyword evidence="1" id="KW-1133">Transmembrane helix</keyword>
<gene>
    <name evidence="2" type="ORF">EV657_1317</name>
</gene>
<evidence type="ECO:0008006" key="4">
    <source>
        <dbReference type="Google" id="ProtNLM"/>
    </source>
</evidence>
<dbReference type="EMBL" id="SOEB01000031">
    <property type="protein sequence ID" value="TDX22225.1"/>
    <property type="molecule type" value="Genomic_DNA"/>
</dbReference>